<keyword evidence="3" id="KW-1185">Reference proteome</keyword>
<proteinExistence type="predicted"/>
<dbReference type="SUPFAM" id="SSF64307">
    <property type="entry name" value="SirA-like"/>
    <property type="match status" value="1"/>
</dbReference>
<name>A0A4Y9EMU2_9SPHN</name>
<dbReference type="RefSeq" id="WP_135245930.1">
    <property type="nucleotide sequence ID" value="NZ_SIHO01000002.1"/>
</dbReference>
<evidence type="ECO:0000313" key="2">
    <source>
        <dbReference type="EMBL" id="TFU03338.1"/>
    </source>
</evidence>
<organism evidence="2 3">
    <name type="scientific">Glacieibacterium arshaanense</name>
    <dbReference type="NCBI Taxonomy" id="2511025"/>
    <lineage>
        <taxon>Bacteria</taxon>
        <taxon>Pseudomonadati</taxon>
        <taxon>Pseudomonadota</taxon>
        <taxon>Alphaproteobacteria</taxon>
        <taxon>Sphingomonadales</taxon>
        <taxon>Sphingosinicellaceae</taxon>
        <taxon>Glacieibacterium</taxon>
    </lineage>
</organism>
<sequence length="75" mass="7822">MENVTTIDARGLRCPLPVLRLAAAARDAAPGRRFDLIADDAAAATDVPAFVRERGWAALTTAPAAHGATCYSITV</sequence>
<gene>
    <name evidence="2" type="ORF">EUV02_09145</name>
</gene>
<protein>
    <recommendedName>
        <fullName evidence="1">UPF0033 domain-containing protein</fullName>
    </recommendedName>
</protein>
<dbReference type="InterPro" id="IPR001455">
    <property type="entry name" value="TusA-like"/>
</dbReference>
<evidence type="ECO:0000259" key="1">
    <source>
        <dbReference type="PROSITE" id="PS01148"/>
    </source>
</evidence>
<dbReference type="AlphaFoldDB" id="A0A4Y9EMU2"/>
<dbReference type="EMBL" id="SIHO01000002">
    <property type="protein sequence ID" value="TFU03338.1"/>
    <property type="molecule type" value="Genomic_DNA"/>
</dbReference>
<dbReference type="Pfam" id="PF01206">
    <property type="entry name" value="TusA"/>
    <property type="match status" value="1"/>
</dbReference>
<dbReference type="Proteomes" id="UP000297737">
    <property type="component" value="Unassembled WGS sequence"/>
</dbReference>
<dbReference type="Gene3D" id="3.30.110.40">
    <property type="entry name" value="TusA-like domain"/>
    <property type="match status" value="1"/>
</dbReference>
<dbReference type="InterPro" id="IPR036868">
    <property type="entry name" value="TusA-like_sf"/>
</dbReference>
<comment type="caution">
    <text evidence="2">The sequence shown here is derived from an EMBL/GenBank/DDBJ whole genome shotgun (WGS) entry which is preliminary data.</text>
</comment>
<dbReference type="PROSITE" id="PS01148">
    <property type="entry name" value="UPF0033"/>
    <property type="match status" value="1"/>
</dbReference>
<reference evidence="2 3" key="1">
    <citation type="submission" date="2019-02" db="EMBL/GenBank/DDBJ databases">
        <title>Polymorphobacter sp. isolated from the lake at the Tibet of China.</title>
        <authorList>
            <person name="Li A."/>
        </authorList>
    </citation>
    <scope>NUCLEOTIDE SEQUENCE [LARGE SCALE GENOMIC DNA]</scope>
    <source>
        <strain evidence="2 3">DJ1R-1</strain>
    </source>
</reference>
<evidence type="ECO:0000313" key="3">
    <source>
        <dbReference type="Proteomes" id="UP000297737"/>
    </source>
</evidence>
<accession>A0A4Y9EMU2</accession>
<feature type="domain" description="UPF0033" evidence="1">
    <location>
        <begin position="7"/>
        <end position="31"/>
    </location>
</feature>